<keyword evidence="12" id="KW-0966">Cell projection</keyword>
<dbReference type="Ensembl" id="ENSPMGT00000031239.1">
    <property type="protein sequence ID" value="ENSPMGP00000029351.1"/>
    <property type="gene ID" value="ENSPMGG00000023612.1"/>
</dbReference>
<keyword evidence="5" id="KW-0547">Nucleotide-binding</keyword>
<evidence type="ECO:0000256" key="11">
    <source>
        <dbReference type="ARBA" id="ARBA00023212"/>
    </source>
</evidence>
<keyword evidence="2" id="KW-0963">Cytoplasm</keyword>
<evidence type="ECO:0000256" key="7">
    <source>
        <dbReference type="ARBA" id="ARBA00023017"/>
    </source>
</evidence>
<feature type="domain" description="Dynein heavy chain ATP-binding dynein motor region" evidence="17">
    <location>
        <begin position="118"/>
        <end position="343"/>
    </location>
</feature>
<dbReference type="GO" id="GO:0005930">
    <property type="term" value="C:axoneme"/>
    <property type="evidence" value="ECO:0007669"/>
    <property type="project" value="UniProtKB-SubCell"/>
</dbReference>
<keyword evidence="6" id="KW-0067">ATP-binding</keyword>
<evidence type="ECO:0000256" key="8">
    <source>
        <dbReference type="ARBA" id="ARBA00023054"/>
    </source>
</evidence>
<dbReference type="InterPro" id="IPR004273">
    <property type="entry name" value="Dynein_heavy_D6_P-loop"/>
</dbReference>
<protein>
    <submittedName>
        <fullName evidence="19">Uncharacterized protein</fullName>
    </submittedName>
</protein>
<evidence type="ECO:0000256" key="3">
    <source>
        <dbReference type="ARBA" id="ARBA00022701"/>
    </source>
</evidence>
<evidence type="ECO:0000256" key="12">
    <source>
        <dbReference type="ARBA" id="ARBA00023273"/>
    </source>
</evidence>
<keyword evidence="14" id="KW-1133">Transmembrane helix</keyword>
<dbReference type="FunFam" id="3.40.50.300:FF:000153">
    <property type="entry name" value="Dynein axonemal heavy chain 1"/>
    <property type="match status" value="1"/>
</dbReference>
<dbReference type="Pfam" id="PF18198">
    <property type="entry name" value="AAA_lid_11"/>
    <property type="match status" value="1"/>
</dbReference>
<dbReference type="InterPro" id="IPR026983">
    <property type="entry name" value="DHC"/>
</dbReference>
<comment type="subcellular location">
    <subcellularLocation>
        <location evidence="1">Cytoplasm</location>
        <location evidence="1">Cytoskeleton</location>
        <location evidence="1">Cilium axoneme</location>
    </subcellularLocation>
</comment>
<feature type="domain" description="Dynein heavy chain coiled coil stalk" evidence="16">
    <location>
        <begin position="43"/>
        <end position="90"/>
    </location>
</feature>
<dbReference type="Proteomes" id="UP000261520">
    <property type="component" value="Unplaced"/>
</dbReference>
<keyword evidence="14" id="KW-0472">Membrane</keyword>
<keyword evidence="8 13" id="KW-0175">Coiled coil</keyword>
<dbReference type="Pfam" id="PF03028">
    <property type="entry name" value="Dynein_heavy"/>
    <property type="match status" value="1"/>
</dbReference>
<evidence type="ECO:0000256" key="13">
    <source>
        <dbReference type="SAM" id="Coils"/>
    </source>
</evidence>
<reference evidence="19" key="2">
    <citation type="submission" date="2025-09" db="UniProtKB">
        <authorList>
            <consortium name="Ensembl"/>
        </authorList>
    </citation>
    <scope>IDENTIFICATION</scope>
</reference>
<evidence type="ECO:0000256" key="5">
    <source>
        <dbReference type="ARBA" id="ARBA00022741"/>
    </source>
</evidence>
<dbReference type="GO" id="GO:0008569">
    <property type="term" value="F:minus-end-directed microtubule motor activity"/>
    <property type="evidence" value="ECO:0007669"/>
    <property type="project" value="InterPro"/>
</dbReference>
<evidence type="ECO:0000256" key="2">
    <source>
        <dbReference type="ARBA" id="ARBA00022490"/>
    </source>
</evidence>
<dbReference type="GO" id="GO:0045505">
    <property type="term" value="F:dynein intermediate chain binding"/>
    <property type="evidence" value="ECO:0007669"/>
    <property type="project" value="InterPro"/>
</dbReference>
<dbReference type="FunFam" id="3.40.50.300:FF:000049">
    <property type="entry name" value="Dynein, axonemal, heavy chain 5"/>
    <property type="match status" value="1"/>
</dbReference>
<feature type="transmembrane region" description="Helical" evidence="14">
    <location>
        <begin position="20"/>
        <end position="38"/>
    </location>
</feature>
<sequence length="804" mass="91669">MDLNNTFSGACDQYKRSWSSFFLFFPLLPSFSLLLSSFPPFALRWTQDLEQLRQRRVRLLGDCLLSAAFLSYEGAFSWNFRDEMVYQRWVEDVKQRGIPLSQPFKVELLLTDEVEISRWGSEGLPPDELSVQNGILTTRGSRFPMCIDPQQQALNWIKKKEENNNLKVLISSFNDPDFLKHLEMAIKFGYPFLFQDVDHYIDPVIDNVLEKNVKGAEGRQVIMLGDKEVDYDPNFRLYLNTKLANPKYSPSVFGKAMVINYTGTSPPQNGLEDQLLSVIMAYEKKELEEQREFLIQETSDNKKLLKNLGDSLLRELATSTGNMLDNTELVHTLEETKSKAQEVRKKLTLAQKTSVDIDKLRDGYRPAAKRGAILFFVLTEMALVNSMYQYSLTSYLENCFEPGFKEQSRGLSHIFRKTISVCTSSHPCTPAHIAHCCTHCTLLHTEPCTLLHISALLCTLHTTLFSKLGFTYVFFQWYDLDVPEQATFPGSYQENLSMFQKLLLLRCFRVDRVYRAVTNYVTVIMGENSPFSPIIFILCPGSDPTTDLMKLSERSGFGGNKFKFLAMGQGQEKAVSLGQWLMLQNCHLLVKWLKDLEKSLERITKPHPSFRLWITTNPIQDFPIGILQKSLKVVIEPPNGLKLNMRATYSKISHESMSACPHPAFGSLVYVLAFFHAVVQERRKYGKIGWNVPYDFNESDFFVSVPREELLQEIEKLPLVNTPEVLGLHPNAEIGYYTQAAKDMWANLIDLQPQTGESHAPHAVIPLRLNALTTPQTPHYPQNSLISPNISCSSSQAGQKAEVF</sequence>
<dbReference type="PANTHER" id="PTHR22878:SF63">
    <property type="entry name" value="DYNEIN AXONEMAL HEAVY CHAIN 10"/>
    <property type="match status" value="1"/>
</dbReference>
<dbReference type="GO" id="GO:0030286">
    <property type="term" value="C:dynein complex"/>
    <property type="evidence" value="ECO:0007669"/>
    <property type="project" value="UniProtKB-KW"/>
</dbReference>
<evidence type="ECO:0000256" key="6">
    <source>
        <dbReference type="ARBA" id="ARBA00022840"/>
    </source>
</evidence>
<dbReference type="STRING" id="409849.ENSPMGP00000029351"/>
<keyword evidence="14" id="KW-0812">Transmembrane</keyword>
<keyword evidence="9" id="KW-0969">Cilium</keyword>
<evidence type="ECO:0000256" key="4">
    <source>
        <dbReference type="ARBA" id="ARBA00022737"/>
    </source>
</evidence>
<evidence type="ECO:0000256" key="9">
    <source>
        <dbReference type="ARBA" id="ARBA00023069"/>
    </source>
</evidence>
<dbReference type="Gene3D" id="3.40.50.300">
    <property type="entry name" value="P-loop containing nucleotide triphosphate hydrolases"/>
    <property type="match status" value="2"/>
</dbReference>
<keyword evidence="3" id="KW-0493">Microtubule</keyword>
<reference evidence="19" key="1">
    <citation type="submission" date="2025-08" db="UniProtKB">
        <authorList>
            <consortium name="Ensembl"/>
        </authorList>
    </citation>
    <scope>IDENTIFICATION</scope>
</reference>
<accession>A0A3B4BKR2</accession>
<dbReference type="Gene3D" id="6.10.140.1060">
    <property type="match status" value="1"/>
</dbReference>
<feature type="domain" description="Dynein heavy chain AAA lid" evidence="18">
    <location>
        <begin position="667"/>
        <end position="705"/>
    </location>
</feature>
<dbReference type="GO" id="GO:0005874">
    <property type="term" value="C:microtubule"/>
    <property type="evidence" value="ECO:0007669"/>
    <property type="project" value="UniProtKB-KW"/>
</dbReference>
<keyword evidence="10" id="KW-0505">Motor protein</keyword>
<dbReference type="Gene3D" id="1.20.920.20">
    <property type="match status" value="1"/>
</dbReference>
<dbReference type="InterPro" id="IPR024743">
    <property type="entry name" value="Dynein_HC_stalk"/>
</dbReference>
<dbReference type="InterPro" id="IPR042219">
    <property type="entry name" value="AAA_lid_11_sf"/>
</dbReference>
<dbReference type="InterPro" id="IPR041658">
    <property type="entry name" value="AAA_lid_11"/>
</dbReference>
<proteinExistence type="predicted"/>
<evidence type="ECO:0000259" key="17">
    <source>
        <dbReference type="Pfam" id="PF12781"/>
    </source>
</evidence>
<organism evidence="19 20">
    <name type="scientific">Periophthalmus magnuspinnatus</name>
    <dbReference type="NCBI Taxonomy" id="409849"/>
    <lineage>
        <taxon>Eukaryota</taxon>
        <taxon>Metazoa</taxon>
        <taxon>Chordata</taxon>
        <taxon>Craniata</taxon>
        <taxon>Vertebrata</taxon>
        <taxon>Euteleostomi</taxon>
        <taxon>Actinopterygii</taxon>
        <taxon>Neopterygii</taxon>
        <taxon>Teleostei</taxon>
        <taxon>Neoteleostei</taxon>
        <taxon>Acanthomorphata</taxon>
        <taxon>Gobiaria</taxon>
        <taxon>Gobiiformes</taxon>
        <taxon>Gobioidei</taxon>
        <taxon>Gobiidae</taxon>
        <taxon>Oxudercinae</taxon>
        <taxon>Periophthalmus</taxon>
    </lineage>
</organism>
<dbReference type="GO" id="GO:0005524">
    <property type="term" value="F:ATP binding"/>
    <property type="evidence" value="ECO:0007669"/>
    <property type="project" value="UniProtKB-KW"/>
</dbReference>
<dbReference type="PANTHER" id="PTHR22878">
    <property type="entry name" value="DYNEIN HEAVY CHAIN 6, AXONEMAL-LIKE-RELATED"/>
    <property type="match status" value="1"/>
</dbReference>
<evidence type="ECO:0000313" key="20">
    <source>
        <dbReference type="Proteomes" id="UP000261520"/>
    </source>
</evidence>
<dbReference type="GO" id="GO:0051959">
    <property type="term" value="F:dynein light intermediate chain binding"/>
    <property type="evidence" value="ECO:0007669"/>
    <property type="project" value="InterPro"/>
</dbReference>
<keyword evidence="11" id="KW-0206">Cytoskeleton</keyword>
<dbReference type="Gene3D" id="1.10.8.720">
    <property type="entry name" value="Region D6 of dynein motor"/>
    <property type="match status" value="1"/>
</dbReference>
<evidence type="ECO:0000256" key="14">
    <source>
        <dbReference type="SAM" id="Phobius"/>
    </source>
</evidence>
<name>A0A3B4BKR2_9GOBI</name>
<evidence type="ECO:0000259" key="15">
    <source>
        <dbReference type="Pfam" id="PF03028"/>
    </source>
</evidence>
<dbReference type="Pfam" id="PF12777">
    <property type="entry name" value="MT"/>
    <property type="match status" value="1"/>
</dbReference>
<dbReference type="GO" id="GO:0007018">
    <property type="term" value="P:microtubule-based movement"/>
    <property type="evidence" value="ECO:0007669"/>
    <property type="project" value="InterPro"/>
</dbReference>
<keyword evidence="20" id="KW-1185">Reference proteome</keyword>
<keyword evidence="4" id="KW-0677">Repeat</keyword>
<dbReference type="Gene3D" id="1.10.8.1220">
    <property type="match status" value="1"/>
</dbReference>
<dbReference type="AlphaFoldDB" id="A0A3B4BKR2"/>
<evidence type="ECO:0000256" key="1">
    <source>
        <dbReference type="ARBA" id="ARBA00004430"/>
    </source>
</evidence>
<dbReference type="InterPro" id="IPR035706">
    <property type="entry name" value="AAA_9"/>
</dbReference>
<evidence type="ECO:0000259" key="16">
    <source>
        <dbReference type="Pfam" id="PF12777"/>
    </source>
</evidence>
<feature type="domain" description="Dynein heavy chain region D6 P-loop" evidence="15">
    <location>
        <begin position="530"/>
        <end position="634"/>
    </location>
</feature>
<evidence type="ECO:0000313" key="19">
    <source>
        <dbReference type="Ensembl" id="ENSPMGP00000029351.1"/>
    </source>
</evidence>
<evidence type="ECO:0000256" key="10">
    <source>
        <dbReference type="ARBA" id="ARBA00023175"/>
    </source>
</evidence>
<keyword evidence="7" id="KW-0243">Dynein</keyword>
<evidence type="ECO:0000259" key="18">
    <source>
        <dbReference type="Pfam" id="PF18198"/>
    </source>
</evidence>
<feature type="coiled-coil region" evidence="13">
    <location>
        <begin position="326"/>
        <end position="353"/>
    </location>
</feature>
<dbReference type="InterPro" id="IPR027417">
    <property type="entry name" value="P-loop_NTPase"/>
</dbReference>
<dbReference type="Pfam" id="PF12781">
    <property type="entry name" value="AAA_9"/>
    <property type="match status" value="1"/>
</dbReference>